<feature type="domain" description="Alpha-D-phosphohexomutase alpha/beta/alpha" evidence="10">
    <location>
        <begin position="213"/>
        <end position="317"/>
    </location>
</feature>
<keyword evidence="3" id="KW-0597">Phosphoprotein</keyword>
<organism evidence="12 13">
    <name type="scientific">Candidatus Bacteroides avicola</name>
    <dbReference type="NCBI Taxonomy" id="2838468"/>
    <lineage>
        <taxon>Bacteria</taxon>
        <taxon>Pseudomonadati</taxon>
        <taxon>Bacteroidota</taxon>
        <taxon>Bacteroidia</taxon>
        <taxon>Bacteroidales</taxon>
        <taxon>Bacteroidaceae</taxon>
        <taxon>Bacteroides</taxon>
    </lineage>
</organism>
<keyword evidence="4 7" id="KW-0479">Metal-binding</keyword>
<dbReference type="InterPro" id="IPR005841">
    <property type="entry name" value="Alpha-D-phosphohexomutase_SF"/>
</dbReference>
<evidence type="ECO:0000259" key="11">
    <source>
        <dbReference type="Pfam" id="PF02880"/>
    </source>
</evidence>
<dbReference type="InterPro" id="IPR036900">
    <property type="entry name" value="A-D-PHexomutase_C_sf"/>
</dbReference>
<reference evidence="12" key="1">
    <citation type="journal article" date="2021" name="PeerJ">
        <title>Extensive microbial diversity within the chicken gut microbiome revealed by metagenomics and culture.</title>
        <authorList>
            <person name="Gilroy R."/>
            <person name="Ravi A."/>
            <person name="Getino M."/>
            <person name="Pursley I."/>
            <person name="Horton D.L."/>
            <person name="Alikhan N.F."/>
            <person name="Baker D."/>
            <person name="Gharbi K."/>
            <person name="Hall N."/>
            <person name="Watson M."/>
            <person name="Adriaenssens E.M."/>
            <person name="Foster-Nyarko E."/>
            <person name="Jarju S."/>
            <person name="Secka A."/>
            <person name="Antonio M."/>
            <person name="Oren A."/>
            <person name="Chaudhuri R.R."/>
            <person name="La Ragione R."/>
            <person name="Hildebrand F."/>
            <person name="Pallen M.J."/>
        </authorList>
    </citation>
    <scope>NUCLEOTIDE SEQUENCE</scope>
    <source>
        <strain evidence="12">ChiHjej12B11-9795</strain>
    </source>
</reference>
<dbReference type="Pfam" id="PF00408">
    <property type="entry name" value="PGM_PMM_IV"/>
    <property type="match status" value="1"/>
</dbReference>
<dbReference type="Gene3D" id="3.40.120.10">
    <property type="entry name" value="Alpha-D-Glucose-1,6-Bisphosphate, subunit A, domain 3"/>
    <property type="match status" value="3"/>
</dbReference>
<dbReference type="Gene3D" id="3.30.310.50">
    <property type="entry name" value="Alpha-D-phosphohexomutase, C-terminal domain"/>
    <property type="match status" value="1"/>
</dbReference>
<dbReference type="InterPro" id="IPR016055">
    <property type="entry name" value="A-D-PHexomutase_a/b/a-I/II/III"/>
</dbReference>
<evidence type="ECO:0000256" key="1">
    <source>
        <dbReference type="ARBA" id="ARBA00001946"/>
    </source>
</evidence>
<dbReference type="InterPro" id="IPR005843">
    <property type="entry name" value="A-D-PHexomutase_C"/>
</dbReference>
<comment type="similarity">
    <text evidence="2 7">Belongs to the phosphohexose mutase family.</text>
</comment>
<evidence type="ECO:0000259" key="10">
    <source>
        <dbReference type="Pfam" id="PF02879"/>
    </source>
</evidence>
<name>A0A9D2HV77_9BACE</name>
<dbReference type="GO" id="GO:0006166">
    <property type="term" value="P:purine ribonucleoside salvage"/>
    <property type="evidence" value="ECO:0007669"/>
    <property type="project" value="TreeGrafter"/>
</dbReference>
<evidence type="ECO:0000256" key="4">
    <source>
        <dbReference type="ARBA" id="ARBA00022723"/>
    </source>
</evidence>
<dbReference type="InterPro" id="IPR016066">
    <property type="entry name" value="A-D-PHexomutase_CS"/>
</dbReference>
<keyword evidence="6" id="KW-0413">Isomerase</keyword>
<dbReference type="PRINTS" id="PR00509">
    <property type="entry name" value="PGMPMM"/>
</dbReference>
<gene>
    <name evidence="12" type="ORF">H9950_05270</name>
</gene>
<dbReference type="EMBL" id="DWZI01000031">
    <property type="protein sequence ID" value="HJA85590.1"/>
    <property type="molecule type" value="Genomic_DNA"/>
</dbReference>
<proteinExistence type="inferred from homology"/>
<protein>
    <submittedName>
        <fullName evidence="12">Phospho-sugar mutase</fullName>
    </submittedName>
</protein>
<evidence type="ECO:0000259" key="9">
    <source>
        <dbReference type="Pfam" id="PF02878"/>
    </source>
</evidence>
<evidence type="ECO:0000313" key="12">
    <source>
        <dbReference type="EMBL" id="HJA85590.1"/>
    </source>
</evidence>
<dbReference type="Proteomes" id="UP000823862">
    <property type="component" value="Unassembled WGS sequence"/>
</dbReference>
<evidence type="ECO:0000256" key="7">
    <source>
        <dbReference type="RuleBase" id="RU004326"/>
    </source>
</evidence>
<evidence type="ECO:0000313" key="13">
    <source>
        <dbReference type="Proteomes" id="UP000823862"/>
    </source>
</evidence>
<evidence type="ECO:0000259" key="8">
    <source>
        <dbReference type="Pfam" id="PF00408"/>
    </source>
</evidence>
<dbReference type="SUPFAM" id="SSF55957">
    <property type="entry name" value="Phosphoglucomutase, C-terminal domain"/>
    <property type="match status" value="1"/>
</dbReference>
<dbReference type="PANTHER" id="PTHR45745:SF1">
    <property type="entry name" value="PHOSPHOGLUCOMUTASE 2B-RELATED"/>
    <property type="match status" value="1"/>
</dbReference>
<dbReference type="Pfam" id="PF02880">
    <property type="entry name" value="PGM_PMM_III"/>
    <property type="match status" value="1"/>
</dbReference>
<keyword evidence="5 7" id="KW-0460">Magnesium</keyword>
<dbReference type="CDD" id="cd05799">
    <property type="entry name" value="PGM2"/>
    <property type="match status" value="1"/>
</dbReference>
<evidence type="ECO:0000256" key="6">
    <source>
        <dbReference type="ARBA" id="ARBA00023235"/>
    </source>
</evidence>
<feature type="domain" description="Alpha-D-phosphohexomutase alpha/beta/alpha" evidence="9">
    <location>
        <begin position="51"/>
        <end position="188"/>
    </location>
</feature>
<dbReference type="GO" id="GO:0008973">
    <property type="term" value="F:phosphopentomutase activity"/>
    <property type="evidence" value="ECO:0007669"/>
    <property type="project" value="TreeGrafter"/>
</dbReference>
<dbReference type="SUPFAM" id="SSF53738">
    <property type="entry name" value="Phosphoglucomutase, first 3 domains"/>
    <property type="match status" value="3"/>
</dbReference>
<sequence length="580" mass="64439">MENQELIKQVTEKAEQWLTPAYDAETQAEVRRMLDNADKTELIDSFYKDLEFGTGGLRGIMGAGSNRMNIYTVGAATQGLANYLNKCFKDKGQISVVVGHDCRNNSRKFAEISADIFSANGIKVYLFDDLRPTPEVSFAIRHLGCQSGINITASHNPREYNGYKAYWEDGAQVLAPHDTAIIDEVNKVKVADIKFQGNKDLIQIIGEDVDKVYLEKIHSISIDPEVIKRQKDLCIVYTPLHGAGRTLIPWSLKVWGFENVHCVPEQMVKDGNFPTVVSPNPENAEALTLAIKLAKEIDADIVMASDPDADRVGMACKNDKGEWVLINGNQTCLIFLYYIIRNRIATGKMQPNDFIVKTIVTTELIKAVADKNHIEMRDCYTGFKWIAREIRLSEGKQQYIGGGEESYGFLAEDFVRDKDAVSACSLLAEICAWAKDQGKTLYDVLMEIYLEYGFSKETTVNVVKPGKTGAEEIQAMMAGFRANPPKEIGGSPVVLTKDYKTLKATDAQGNVTDLVMPETSNVLQYFTEDGTKISVRPSGTEPKIKFYIEVKGQMKCAGCYEKACAEAAEKVEAVRKSLGI</sequence>
<dbReference type="PANTHER" id="PTHR45745">
    <property type="entry name" value="PHOSPHOMANNOMUTASE 45A"/>
    <property type="match status" value="1"/>
</dbReference>
<dbReference type="GO" id="GO:0000287">
    <property type="term" value="F:magnesium ion binding"/>
    <property type="evidence" value="ECO:0007669"/>
    <property type="project" value="InterPro"/>
</dbReference>
<evidence type="ECO:0000256" key="3">
    <source>
        <dbReference type="ARBA" id="ARBA00022553"/>
    </source>
</evidence>
<dbReference type="AlphaFoldDB" id="A0A9D2HV77"/>
<evidence type="ECO:0000256" key="5">
    <source>
        <dbReference type="ARBA" id="ARBA00022842"/>
    </source>
</evidence>
<dbReference type="InterPro" id="IPR005846">
    <property type="entry name" value="A-D-PHexomutase_a/b/a-III"/>
</dbReference>
<comment type="cofactor">
    <cofactor evidence="1">
        <name>Mg(2+)</name>
        <dbReference type="ChEBI" id="CHEBI:18420"/>
    </cofactor>
</comment>
<comment type="caution">
    <text evidence="12">The sequence shown here is derived from an EMBL/GenBank/DDBJ whole genome shotgun (WGS) entry which is preliminary data.</text>
</comment>
<feature type="domain" description="Alpha-D-phosphohexomutase alpha/beta/alpha" evidence="11">
    <location>
        <begin position="327"/>
        <end position="449"/>
    </location>
</feature>
<dbReference type="Pfam" id="PF02878">
    <property type="entry name" value="PGM_PMM_I"/>
    <property type="match status" value="1"/>
</dbReference>
<dbReference type="GO" id="GO:0005975">
    <property type="term" value="P:carbohydrate metabolic process"/>
    <property type="evidence" value="ECO:0007669"/>
    <property type="project" value="InterPro"/>
</dbReference>
<dbReference type="PROSITE" id="PS00710">
    <property type="entry name" value="PGM_PMM"/>
    <property type="match status" value="1"/>
</dbReference>
<feature type="domain" description="Alpha-D-phosphohexomutase C-terminal" evidence="8">
    <location>
        <begin position="510"/>
        <end position="553"/>
    </location>
</feature>
<accession>A0A9D2HV77</accession>
<dbReference type="InterPro" id="IPR005845">
    <property type="entry name" value="A-D-PHexomutase_a/b/a-II"/>
</dbReference>
<dbReference type="InterPro" id="IPR005844">
    <property type="entry name" value="A-D-PHexomutase_a/b/a-I"/>
</dbReference>
<reference evidence="12" key="2">
    <citation type="submission" date="2021-04" db="EMBL/GenBank/DDBJ databases">
        <authorList>
            <person name="Gilroy R."/>
        </authorList>
    </citation>
    <scope>NUCLEOTIDE SEQUENCE</scope>
    <source>
        <strain evidence="12">ChiHjej12B11-9795</strain>
    </source>
</reference>
<dbReference type="Pfam" id="PF02879">
    <property type="entry name" value="PGM_PMM_II"/>
    <property type="match status" value="1"/>
</dbReference>
<evidence type="ECO:0000256" key="2">
    <source>
        <dbReference type="ARBA" id="ARBA00010231"/>
    </source>
</evidence>